<dbReference type="GO" id="GO:0009116">
    <property type="term" value="P:nucleoside metabolic process"/>
    <property type="evidence" value="ECO:0007669"/>
    <property type="project" value="InterPro"/>
</dbReference>
<reference evidence="4" key="1">
    <citation type="submission" date="2022-09" db="EMBL/GenBank/DDBJ databases">
        <title>Fusarium specimens isolated from Avocado Roots.</title>
        <authorList>
            <person name="Stajich J."/>
            <person name="Roper C."/>
            <person name="Heimlech-Rivalta G."/>
        </authorList>
    </citation>
    <scope>NUCLEOTIDE SEQUENCE</scope>
    <source>
        <strain evidence="4">CF00136</strain>
    </source>
</reference>
<dbReference type="Gene3D" id="3.40.50.1580">
    <property type="entry name" value="Nucleoside phosphorylase domain"/>
    <property type="match status" value="1"/>
</dbReference>
<feature type="domain" description="Nucleoside phosphorylase" evidence="2">
    <location>
        <begin position="23"/>
        <end position="254"/>
    </location>
</feature>
<dbReference type="SUPFAM" id="SSF53167">
    <property type="entry name" value="Purine and uridine phosphorylases"/>
    <property type="match status" value="1"/>
</dbReference>
<dbReference type="EMBL" id="JAOQAZ010000035">
    <property type="protein sequence ID" value="KAJ4248760.1"/>
    <property type="molecule type" value="Genomic_DNA"/>
</dbReference>
<dbReference type="SUPFAM" id="SSF52540">
    <property type="entry name" value="P-loop containing nucleoside triphosphate hydrolases"/>
    <property type="match status" value="1"/>
</dbReference>
<gene>
    <name evidence="4" type="ORF">NW762_012598</name>
</gene>
<dbReference type="InterPro" id="IPR035994">
    <property type="entry name" value="Nucleoside_phosphorylase_sf"/>
</dbReference>
<accession>A0A9W8VB74</accession>
<sequence>MSAAEAMLDRIHDPLPRHGSDINTYTLGSIGAHNVVIACLPKGHFGTNNAATVASNMVRTFESIKHGLLVGIGGAIPGFVDVRLGDVVVSTEVIQYDMGKAMPDSHFHRTGYPTRPPQPLLTAVSKLQASHDRSSSQTAKILNDIIQRNAEMIEFARPVLRDRLFLSDYLHPRSADSCDDCDQSQLVDRHIRETLNPKIYHGRIASGNQVVKDAETRDQLAKELNSICFEMEAAGLMDSFPSLVIRGICDYSDSHKNKQWQKYSAAVAAAYAKELLLVLPAPAMPISNYTADSTVHDILQHLQAKRTRTTHHQEFSLHDQDADECLQALFITDPSRDRDDIIDAKGDVCQGTYEWILSTDEFRAWEQTTPHLLWISAPPGKGKTYMSIYLSQYFEKITKADINVETIFFFCDNKHETRNTAVNILRGLMYQLILRQRDLVHLLLPYWKTQPSGMFEEQFFNTLWKLFEDMIAKIEASVVYCVIDGLDECDQTSLSSLLRKFEQLSKRTGTLATKMKLLCLSRRYPERIPEALFSFQKFDLDVTVAAKDDVKLFISKRVLEMSEKKNLPPKLRDRIETTFQRQSEDTFLWVSYMAQYLERKNLWEIEATLKELPQGLDAVYERILSQIDLRYLNSAKQSKSSLRRL</sequence>
<dbReference type="InterPro" id="IPR027417">
    <property type="entry name" value="P-loop_NTPase"/>
</dbReference>
<dbReference type="AlphaFoldDB" id="A0A9W8VB74"/>
<dbReference type="Pfam" id="PF01048">
    <property type="entry name" value="PNP_UDP_1"/>
    <property type="match status" value="1"/>
</dbReference>
<dbReference type="Gene3D" id="3.40.50.300">
    <property type="entry name" value="P-loop containing nucleotide triphosphate hydrolases"/>
    <property type="match status" value="1"/>
</dbReference>
<organism evidence="4 5">
    <name type="scientific">Fusarium torreyae</name>
    <dbReference type="NCBI Taxonomy" id="1237075"/>
    <lineage>
        <taxon>Eukaryota</taxon>
        <taxon>Fungi</taxon>
        <taxon>Dikarya</taxon>
        <taxon>Ascomycota</taxon>
        <taxon>Pezizomycotina</taxon>
        <taxon>Sordariomycetes</taxon>
        <taxon>Hypocreomycetidae</taxon>
        <taxon>Hypocreales</taxon>
        <taxon>Nectriaceae</taxon>
        <taxon>Fusarium</taxon>
    </lineage>
</organism>
<evidence type="ECO:0000313" key="4">
    <source>
        <dbReference type="EMBL" id="KAJ4248760.1"/>
    </source>
</evidence>
<proteinExistence type="predicted"/>
<protein>
    <recommendedName>
        <fullName evidence="6">Nucleoside phosphorylase domain-containing protein</fullName>
    </recommendedName>
</protein>
<dbReference type="InterPro" id="IPR053137">
    <property type="entry name" value="NLR-like"/>
</dbReference>
<dbReference type="Pfam" id="PF24883">
    <property type="entry name" value="NPHP3_N"/>
    <property type="match status" value="1"/>
</dbReference>
<evidence type="ECO:0000259" key="2">
    <source>
        <dbReference type="Pfam" id="PF01048"/>
    </source>
</evidence>
<dbReference type="InterPro" id="IPR056884">
    <property type="entry name" value="NPHP3-like_N"/>
</dbReference>
<keyword evidence="5" id="KW-1185">Reference proteome</keyword>
<comment type="caution">
    <text evidence="4">The sequence shown here is derived from an EMBL/GenBank/DDBJ whole genome shotgun (WGS) entry which is preliminary data.</text>
</comment>
<feature type="domain" description="Nephrocystin 3-like N-terminal" evidence="3">
    <location>
        <begin position="351"/>
        <end position="522"/>
    </location>
</feature>
<name>A0A9W8VB74_9HYPO</name>
<dbReference type="InterPro" id="IPR000845">
    <property type="entry name" value="Nucleoside_phosphorylase_d"/>
</dbReference>
<keyword evidence="1" id="KW-0677">Repeat</keyword>
<dbReference type="OrthoDB" id="20872at2759"/>
<evidence type="ECO:0000313" key="5">
    <source>
        <dbReference type="Proteomes" id="UP001152049"/>
    </source>
</evidence>
<dbReference type="PANTHER" id="PTHR46082">
    <property type="entry name" value="ATP/GTP-BINDING PROTEIN-RELATED"/>
    <property type="match status" value="1"/>
</dbReference>
<dbReference type="GO" id="GO:0003824">
    <property type="term" value="F:catalytic activity"/>
    <property type="evidence" value="ECO:0007669"/>
    <property type="project" value="InterPro"/>
</dbReference>
<dbReference type="Proteomes" id="UP001152049">
    <property type="component" value="Unassembled WGS sequence"/>
</dbReference>
<evidence type="ECO:0000259" key="3">
    <source>
        <dbReference type="Pfam" id="PF24883"/>
    </source>
</evidence>
<evidence type="ECO:0008006" key="6">
    <source>
        <dbReference type="Google" id="ProtNLM"/>
    </source>
</evidence>
<dbReference type="PANTHER" id="PTHR46082:SF11">
    <property type="entry name" value="AAA+ ATPASE DOMAIN-CONTAINING PROTEIN-RELATED"/>
    <property type="match status" value="1"/>
</dbReference>
<evidence type="ECO:0000256" key="1">
    <source>
        <dbReference type="ARBA" id="ARBA00022737"/>
    </source>
</evidence>